<dbReference type="InterPro" id="IPR009057">
    <property type="entry name" value="Homeodomain-like_sf"/>
</dbReference>
<dbReference type="Gene3D" id="3.40.50.10490">
    <property type="entry name" value="Glucose-6-phosphate isomerase like protein, domain 1"/>
    <property type="match status" value="1"/>
</dbReference>
<dbReference type="GO" id="GO:1901135">
    <property type="term" value="P:carbohydrate derivative metabolic process"/>
    <property type="evidence" value="ECO:0007669"/>
    <property type="project" value="InterPro"/>
</dbReference>
<gene>
    <name evidence="6" type="ORF">DW084_02775</name>
</gene>
<dbReference type="PANTHER" id="PTHR30514:SF10">
    <property type="entry name" value="MURR_RPIR FAMILY TRANSCRIPTIONAL REGULATOR"/>
    <property type="match status" value="1"/>
</dbReference>
<evidence type="ECO:0000259" key="5">
    <source>
        <dbReference type="PROSITE" id="PS51464"/>
    </source>
</evidence>
<feature type="domain" description="SIS" evidence="5">
    <location>
        <begin position="125"/>
        <end position="263"/>
    </location>
</feature>
<dbReference type="InterPro" id="IPR001347">
    <property type="entry name" value="SIS_dom"/>
</dbReference>
<keyword evidence="2" id="KW-0238">DNA-binding</keyword>
<dbReference type="InterPro" id="IPR000281">
    <property type="entry name" value="HTH_RpiR"/>
</dbReference>
<protein>
    <submittedName>
        <fullName evidence="6">MurR/RpiR family transcriptional regulator</fullName>
    </submittedName>
</protein>
<dbReference type="GO" id="GO:0097367">
    <property type="term" value="F:carbohydrate derivative binding"/>
    <property type="evidence" value="ECO:0007669"/>
    <property type="project" value="InterPro"/>
</dbReference>
<dbReference type="PROSITE" id="PS51071">
    <property type="entry name" value="HTH_RPIR"/>
    <property type="match status" value="1"/>
</dbReference>
<dbReference type="Pfam" id="PF01418">
    <property type="entry name" value="HTH_6"/>
    <property type="match status" value="1"/>
</dbReference>
<evidence type="ECO:0000313" key="7">
    <source>
        <dbReference type="Proteomes" id="UP000286288"/>
    </source>
</evidence>
<organism evidence="6 7">
    <name type="scientific">Enterococcus casseliflavus</name>
    <name type="common">Enterococcus flavescens</name>
    <dbReference type="NCBI Taxonomy" id="37734"/>
    <lineage>
        <taxon>Bacteria</taxon>
        <taxon>Bacillati</taxon>
        <taxon>Bacillota</taxon>
        <taxon>Bacilli</taxon>
        <taxon>Lactobacillales</taxon>
        <taxon>Enterococcaceae</taxon>
        <taxon>Enterococcus</taxon>
    </lineage>
</organism>
<dbReference type="SUPFAM" id="SSF53697">
    <property type="entry name" value="SIS domain"/>
    <property type="match status" value="1"/>
</dbReference>
<sequence length="297" mass="33717">MLLGDKLRLQEGLTNTEKRIADYILQNINDVPSLTIEVIAKHTYTSHSSVIRLAKKMGYEGFKSFRLGLAEIAHNQMFNPTFVDANFPFSPKDQTPDILKKMADLTINSIHKTHAQVAPETMEAVVQSLEAAQRIFLFARGDSQIRARSFQNKLVKINKYLIVADEYGDDAWNASNVTKNDCAVFITYRGKNTQYEKIMQHFRDVGVPVIVISGNAYAKIIPLATHAIIASHDERDFLKVGTFSSQVAFEYILDSLFALLYAKEYQKNIVELRKKQTVLESGILSEYPSTEEKREMK</sequence>
<dbReference type="Proteomes" id="UP000286288">
    <property type="component" value="Unassembled WGS sequence"/>
</dbReference>
<proteinExistence type="predicted"/>
<evidence type="ECO:0000259" key="4">
    <source>
        <dbReference type="PROSITE" id="PS51071"/>
    </source>
</evidence>
<dbReference type="GO" id="GO:0003700">
    <property type="term" value="F:DNA-binding transcription factor activity"/>
    <property type="evidence" value="ECO:0007669"/>
    <property type="project" value="InterPro"/>
</dbReference>
<name>A0A415EWB8_ENTCA</name>
<dbReference type="SUPFAM" id="SSF46689">
    <property type="entry name" value="Homeodomain-like"/>
    <property type="match status" value="1"/>
</dbReference>
<dbReference type="CDD" id="cd05013">
    <property type="entry name" value="SIS_RpiR"/>
    <property type="match status" value="1"/>
</dbReference>
<dbReference type="InterPro" id="IPR046348">
    <property type="entry name" value="SIS_dom_sf"/>
</dbReference>
<comment type="caution">
    <text evidence="6">The sequence shown here is derived from an EMBL/GenBank/DDBJ whole genome shotgun (WGS) entry which is preliminary data.</text>
</comment>
<dbReference type="AlphaFoldDB" id="A0A415EWB8"/>
<dbReference type="Pfam" id="PF01380">
    <property type="entry name" value="SIS"/>
    <property type="match status" value="1"/>
</dbReference>
<evidence type="ECO:0000256" key="1">
    <source>
        <dbReference type="ARBA" id="ARBA00023015"/>
    </source>
</evidence>
<accession>A0A415EWB8</accession>
<feature type="domain" description="HTH rpiR-type" evidence="4">
    <location>
        <begin position="1"/>
        <end position="76"/>
    </location>
</feature>
<dbReference type="PANTHER" id="PTHR30514">
    <property type="entry name" value="GLUCOKINASE"/>
    <property type="match status" value="1"/>
</dbReference>
<dbReference type="InterPro" id="IPR047640">
    <property type="entry name" value="RpiR-like"/>
</dbReference>
<dbReference type="InterPro" id="IPR036388">
    <property type="entry name" value="WH-like_DNA-bd_sf"/>
</dbReference>
<keyword evidence="3" id="KW-0804">Transcription</keyword>
<evidence type="ECO:0000256" key="3">
    <source>
        <dbReference type="ARBA" id="ARBA00023163"/>
    </source>
</evidence>
<dbReference type="InterPro" id="IPR035472">
    <property type="entry name" value="RpiR-like_SIS"/>
</dbReference>
<reference evidence="6 7" key="1">
    <citation type="submission" date="2018-08" db="EMBL/GenBank/DDBJ databases">
        <title>A genome reference for cultivated species of the human gut microbiota.</title>
        <authorList>
            <person name="Zou Y."/>
            <person name="Xue W."/>
            <person name="Luo G."/>
        </authorList>
    </citation>
    <scope>NUCLEOTIDE SEQUENCE [LARGE SCALE GENOMIC DNA]</scope>
    <source>
        <strain evidence="6 7">AF48-16</strain>
    </source>
</reference>
<evidence type="ECO:0000313" key="6">
    <source>
        <dbReference type="EMBL" id="RHK07626.1"/>
    </source>
</evidence>
<keyword evidence="1" id="KW-0805">Transcription regulation</keyword>
<dbReference type="EMBL" id="QRMZ01000003">
    <property type="protein sequence ID" value="RHK07626.1"/>
    <property type="molecule type" value="Genomic_DNA"/>
</dbReference>
<evidence type="ECO:0000256" key="2">
    <source>
        <dbReference type="ARBA" id="ARBA00023125"/>
    </source>
</evidence>
<dbReference type="Gene3D" id="1.10.10.10">
    <property type="entry name" value="Winged helix-like DNA-binding domain superfamily/Winged helix DNA-binding domain"/>
    <property type="match status" value="1"/>
</dbReference>
<dbReference type="GO" id="GO:0003677">
    <property type="term" value="F:DNA binding"/>
    <property type="evidence" value="ECO:0007669"/>
    <property type="project" value="UniProtKB-KW"/>
</dbReference>
<dbReference type="PROSITE" id="PS51464">
    <property type="entry name" value="SIS"/>
    <property type="match status" value="1"/>
</dbReference>